<evidence type="ECO:0000313" key="2">
    <source>
        <dbReference type="WBParaSite" id="PS1159_v2.g23430.t1"/>
    </source>
</evidence>
<name>A0AC35G2G8_9BILA</name>
<accession>A0AC35G2G8</accession>
<sequence>MMKLIICIYFIGLIAGALCHGGGEEDDKKKRCPETWTYSEKTGFCYKAYYWSDWFAAESICIQEGGHLASVHTAAENSFLQTLAQNHKIGNQTTPQPSIAVEWYTIGLQYIQNKWIWTDKTPVDYLPWQAGYPTGDYLTSQDNLWVGRMSKNDGKFGNGWGIAKYFSFICKSPALKN</sequence>
<organism evidence="1 2">
    <name type="scientific">Panagrolaimus sp. PS1159</name>
    <dbReference type="NCBI Taxonomy" id="55785"/>
    <lineage>
        <taxon>Eukaryota</taxon>
        <taxon>Metazoa</taxon>
        <taxon>Ecdysozoa</taxon>
        <taxon>Nematoda</taxon>
        <taxon>Chromadorea</taxon>
        <taxon>Rhabditida</taxon>
        <taxon>Tylenchina</taxon>
        <taxon>Panagrolaimomorpha</taxon>
        <taxon>Panagrolaimoidea</taxon>
        <taxon>Panagrolaimidae</taxon>
        <taxon>Panagrolaimus</taxon>
    </lineage>
</organism>
<evidence type="ECO:0000313" key="1">
    <source>
        <dbReference type="Proteomes" id="UP000887580"/>
    </source>
</evidence>
<dbReference type="Proteomes" id="UP000887580">
    <property type="component" value="Unplaced"/>
</dbReference>
<dbReference type="WBParaSite" id="PS1159_v2.g23430.t1">
    <property type="protein sequence ID" value="PS1159_v2.g23430.t1"/>
    <property type="gene ID" value="PS1159_v2.g23430"/>
</dbReference>
<proteinExistence type="predicted"/>
<reference evidence="2" key="1">
    <citation type="submission" date="2022-11" db="UniProtKB">
        <authorList>
            <consortium name="WormBaseParasite"/>
        </authorList>
    </citation>
    <scope>IDENTIFICATION</scope>
</reference>
<protein>
    <submittedName>
        <fullName evidence="2">C-type lectin domain-containing protein</fullName>
    </submittedName>
</protein>